<comment type="caution">
    <text evidence="2">The sequence shown here is derived from an EMBL/GenBank/DDBJ whole genome shotgun (WGS) entry which is preliminary data.</text>
</comment>
<feature type="compositionally biased region" description="Basic and acidic residues" evidence="1">
    <location>
        <begin position="106"/>
        <end position="115"/>
    </location>
</feature>
<keyword evidence="3" id="KW-1185">Reference proteome</keyword>
<sequence length="155" mass="17307">MFLTTFLHVPVRYELISRCWSQEPGCRPSFTEIVEELNKKLKSMTTEEYIDVQAPSLSDSTPLTLSESGPNHGLSSVRISFANVFIGEENDAEDEDEIQMNEYDDPDNRSEEKSSDNVFVESEVNSDKAEPNMKVAGEDSVSIGNGSERGDNFEA</sequence>
<dbReference type="OrthoDB" id="4062651at2759"/>
<feature type="region of interest" description="Disordered" evidence="1">
    <location>
        <begin position="88"/>
        <end position="155"/>
    </location>
</feature>
<dbReference type="EMBL" id="CACRXK020027841">
    <property type="protein sequence ID" value="CAB4041145.1"/>
    <property type="molecule type" value="Genomic_DNA"/>
</dbReference>
<evidence type="ECO:0000313" key="3">
    <source>
        <dbReference type="Proteomes" id="UP001152795"/>
    </source>
</evidence>
<dbReference type="AlphaFoldDB" id="A0A6S7K6W5"/>
<organism evidence="2 3">
    <name type="scientific">Paramuricea clavata</name>
    <name type="common">Red gorgonian</name>
    <name type="synonym">Violescent sea-whip</name>
    <dbReference type="NCBI Taxonomy" id="317549"/>
    <lineage>
        <taxon>Eukaryota</taxon>
        <taxon>Metazoa</taxon>
        <taxon>Cnidaria</taxon>
        <taxon>Anthozoa</taxon>
        <taxon>Octocorallia</taxon>
        <taxon>Malacalcyonacea</taxon>
        <taxon>Plexauridae</taxon>
        <taxon>Paramuricea</taxon>
    </lineage>
</organism>
<name>A0A6S7K6W5_PARCT</name>
<accession>A0A6S7K6W5</accession>
<evidence type="ECO:0000313" key="2">
    <source>
        <dbReference type="EMBL" id="CAB4041145.1"/>
    </source>
</evidence>
<feature type="compositionally biased region" description="Acidic residues" evidence="1">
    <location>
        <begin position="88"/>
        <end position="105"/>
    </location>
</feature>
<protein>
    <submittedName>
        <fullName evidence="2">Uncharacterized protein</fullName>
    </submittedName>
</protein>
<reference evidence="2" key="1">
    <citation type="submission" date="2020-04" db="EMBL/GenBank/DDBJ databases">
        <authorList>
            <person name="Alioto T."/>
            <person name="Alioto T."/>
            <person name="Gomez Garrido J."/>
        </authorList>
    </citation>
    <scope>NUCLEOTIDE SEQUENCE</scope>
    <source>
        <strain evidence="2">A484AB</strain>
    </source>
</reference>
<evidence type="ECO:0000256" key="1">
    <source>
        <dbReference type="SAM" id="MobiDB-lite"/>
    </source>
</evidence>
<dbReference type="Proteomes" id="UP001152795">
    <property type="component" value="Unassembled WGS sequence"/>
</dbReference>
<gene>
    <name evidence="2" type="ORF">PACLA_8A027738</name>
</gene>
<proteinExistence type="predicted"/>